<keyword evidence="2" id="KW-1185">Reference proteome</keyword>
<evidence type="ECO:0000313" key="1">
    <source>
        <dbReference type="EMBL" id="AFZ24080.1"/>
    </source>
</evidence>
<gene>
    <name evidence="1" type="ORF">Cylst_1821</name>
</gene>
<dbReference type="RefSeq" id="WP_015207336.1">
    <property type="nucleotide sequence ID" value="NC_019757.1"/>
</dbReference>
<dbReference type="OrthoDB" id="582639at2"/>
<name>K9WUP8_9NOST</name>
<dbReference type="KEGG" id="csg:Cylst_1821"/>
<proteinExistence type="predicted"/>
<dbReference type="EMBL" id="CP003642">
    <property type="protein sequence ID" value="AFZ24080.1"/>
    <property type="molecule type" value="Genomic_DNA"/>
</dbReference>
<accession>K9WUP8</accession>
<organism evidence="1 2">
    <name type="scientific">Cylindrospermum stagnale PCC 7417</name>
    <dbReference type="NCBI Taxonomy" id="56107"/>
    <lineage>
        <taxon>Bacteria</taxon>
        <taxon>Bacillati</taxon>
        <taxon>Cyanobacteriota</taxon>
        <taxon>Cyanophyceae</taxon>
        <taxon>Nostocales</taxon>
        <taxon>Nostocaceae</taxon>
        <taxon>Cylindrospermum</taxon>
    </lineage>
</organism>
<dbReference type="Pfam" id="PF14217">
    <property type="entry name" value="DUF4327"/>
    <property type="match status" value="1"/>
</dbReference>
<sequence>MDTAIKYDIEVIKEEALQLVKKGLVNRQQPIYAICRYIPDREWAYFEHELEKNEYLLRDRIIDLIGREDWEED</sequence>
<dbReference type="InterPro" id="IPR025477">
    <property type="entry name" value="DUF4327"/>
</dbReference>
<evidence type="ECO:0008006" key="3">
    <source>
        <dbReference type="Google" id="ProtNLM"/>
    </source>
</evidence>
<dbReference type="PATRIC" id="fig|56107.3.peg.2022"/>
<dbReference type="Proteomes" id="UP000010475">
    <property type="component" value="Chromosome"/>
</dbReference>
<dbReference type="STRING" id="56107.Cylst_1821"/>
<evidence type="ECO:0000313" key="2">
    <source>
        <dbReference type="Proteomes" id="UP000010475"/>
    </source>
</evidence>
<dbReference type="eggNOG" id="ENOG503371Z">
    <property type="taxonomic scope" value="Bacteria"/>
</dbReference>
<dbReference type="AlphaFoldDB" id="K9WUP8"/>
<protein>
    <recommendedName>
        <fullName evidence="3">DUF4327 domain-containing protein</fullName>
    </recommendedName>
</protein>
<dbReference type="HOGENOM" id="CLU_186123_0_0_3"/>
<reference evidence="1 2" key="1">
    <citation type="submission" date="2012-06" db="EMBL/GenBank/DDBJ databases">
        <title>Finished chromosome of genome of Cylindrospermum stagnale PCC 7417.</title>
        <authorList>
            <consortium name="US DOE Joint Genome Institute"/>
            <person name="Gugger M."/>
            <person name="Coursin T."/>
            <person name="Rippka R."/>
            <person name="Tandeau De Marsac N."/>
            <person name="Huntemann M."/>
            <person name="Wei C.-L."/>
            <person name="Han J."/>
            <person name="Detter J.C."/>
            <person name="Han C."/>
            <person name="Tapia R."/>
            <person name="Chen A."/>
            <person name="Kyrpides N."/>
            <person name="Mavromatis K."/>
            <person name="Markowitz V."/>
            <person name="Szeto E."/>
            <person name="Ivanova N."/>
            <person name="Pagani I."/>
            <person name="Pati A."/>
            <person name="Goodwin L."/>
            <person name="Nordberg H.P."/>
            <person name="Cantor M.N."/>
            <person name="Hua S.X."/>
            <person name="Woyke T."/>
            <person name="Kerfeld C.A."/>
        </authorList>
    </citation>
    <scope>NUCLEOTIDE SEQUENCE [LARGE SCALE GENOMIC DNA]</scope>
    <source>
        <strain evidence="1 2">PCC 7417</strain>
    </source>
</reference>